<dbReference type="STRING" id="582899.Hden_0421"/>
<dbReference type="InterPro" id="IPR029058">
    <property type="entry name" value="AB_hydrolase_fold"/>
</dbReference>
<protein>
    <recommendedName>
        <fullName evidence="1">KANL3/Tex30 alpha/beta hydrolase-like domain-containing protein</fullName>
    </recommendedName>
</protein>
<dbReference type="InterPro" id="IPR026555">
    <property type="entry name" value="NSL3/Tex30"/>
</dbReference>
<name>D8JRL4_HYPDA</name>
<dbReference type="Gene3D" id="3.40.50.1820">
    <property type="entry name" value="alpha/beta hydrolase"/>
    <property type="match status" value="1"/>
</dbReference>
<reference evidence="3" key="1">
    <citation type="journal article" date="2011" name="J. Bacteriol.">
        <title>Genome sequences of eight morphologically diverse alphaproteobacteria.</title>
        <authorList>
            <consortium name="US DOE Joint Genome Institute"/>
            <person name="Brown P.J."/>
            <person name="Kysela D.T."/>
            <person name="Buechlein A."/>
            <person name="Hemmerich C."/>
            <person name="Brun Y.V."/>
        </authorList>
    </citation>
    <scope>NUCLEOTIDE SEQUENCE [LARGE SCALE GENOMIC DNA]</scope>
    <source>
        <strain evidence="3">ATCC 51888 / DSM 1869 / NCIB 11706 / TK 0415</strain>
    </source>
</reference>
<dbReference type="RefSeq" id="WP_013214462.1">
    <property type="nucleotide sequence ID" value="NC_014313.1"/>
</dbReference>
<dbReference type="eggNOG" id="COG3571">
    <property type="taxonomic scope" value="Bacteria"/>
</dbReference>
<dbReference type="SUPFAM" id="SSF53474">
    <property type="entry name" value="alpha/beta-Hydrolases"/>
    <property type="match status" value="1"/>
</dbReference>
<gene>
    <name evidence="2" type="ordered locus">Hden_0421</name>
</gene>
<dbReference type="Pfam" id="PF20408">
    <property type="entry name" value="Abhydrolase_11"/>
    <property type="match status" value="1"/>
</dbReference>
<dbReference type="PANTHER" id="PTHR13136">
    <property type="entry name" value="TESTIS DEVELOPMENT PROTEIN PRTD"/>
    <property type="match status" value="1"/>
</dbReference>
<accession>D8JRL4</accession>
<dbReference type="InterPro" id="IPR046879">
    <property type="entry name" value="KANL3/Tex30_Abhydrolase"/>
</dbReference>
<dbReference type="Proteomes" id="UP000002033">
    <property type="component" value="Chromosome"/>
</dbReference>
<dbReference type="HOGENOM" id="CLU_072792_1_2_5"/>
<dbReference type="ESTHER" id="hypda-d8jrl4">
    <property type="family name" value="NLS3-Tex30"/>
</dbReference>
<evidence type="ECO:0000313" key="2">
    <source>
        <dbReference type="EMBL" id="ADJ22243.1"/>
    </source>
</evidence>
<feature type="domain" description="KANL3/Tex30 alpha/beta hydrolase-like" evidence="1">
    <location>
        <begin position="13"/>
        <end position="209"/>
    </location>
</feature>
<dbReference type="AlphaFoldDB" id="D8JRL4"/>
<dbReference type="PANTHER" id="PTHR13136:SF11">
    <property type="entry name" value="TESTIS-EXPRESSED PROTEIN 30"/>
    <property type="match status" value="1"/>
</dbReference>
<keyword evidence="3" id="KW-1185">Reference proteome</keyword>
<dbReference type="KEGG" id="hdn:Hden_0421"/>
<proteinExistence type="predicted"/>
<organism evidence="2 3">
    <name type="scientific">Hyphomicrobium denitrificans (strain ATCC 51888 / DSM 1869 / NCIMB 11706 / TK 0415)</name>
    <dbReference type="NCBI Taxonomy" id="582899"/>
    <lineage>
        <taxon>Bacteria</taxon>
        <taxon>Pseudomonadati</taxon>
        <taxon>Pseudomonadota</taxon>
        <taxon>Alphaproteobacteria</taxon>
        <taxon>Hyphomicrobiales</taxon>
        <taxon>Hyphomicrobiaceae</taxon>
        <taxon>Hyphomicrobium</taxon>
    </lineage>
</organism>
<dbReference type="EMBL" id="CP002083">
    <property type="protein sequence ID" value="ADJ22243.1"/>
    <property type="molecule type" value="Genomic_DNA"/>
</dbReference>
<sequence length="216" mass="23165">MTFSIETGPAAARNRLILAHGAGAGVESPFFASIMELLAARGIATTGFEFGYMSARRTGGSKRPPPKAEALTAQYRDTVHVLTKNWKKSKPLIGGKSLGGRVASLIADELYAEGKISGLVCLGYPFHPPHMPEKLRTAHLETLKCPALIVQGERDPFGNRAEVEALPLSKSIKLVWMNDGDHDFGPRGRSGFTRKGNLAEAADAVAAFISSLPQPR</sequence>
<evidence type="ECO:0000259" key="1">
    <source>
        <dbReference type="Pfam" id="PF20408"/>
    </source>
</evidence>
<evidence type="ECO:0000313" key="3">
    <source>
        <dbReference type="Proteomes" id="UP000002033"/>
    </source>
</evidence>